<dbReference type="EMBL" id="FM992692">
    <property type="protein sequence ID" value="CAX41663.1"/>
    <property type="molecule type" value="Genomic_DNA"/>
</dbReference>
<dbReference type="Proteomes" id="UP000002605">
    <property type="component" value="Chromosome 5"/>
</dbReference>
<evidence type="ECO:0000313" key="3">
    <source>
        <dbReference type="Proteomes" id="UP000002605"/>
    </source>
</evidence>
<sequence>MRFKSTNLEKTNNLLTGTTSTAPAISHILMLTTIAITISPMPIKTTTTRNQISPESLKPIIKRQEIRESNSTNYQSPTTTTTMSILPISMLSKPYSRLHTNQTMTQSSNPFNQTIQRGNPTIRNVAAIDISQGLPHVLLDSRADANFIPPQLSTQGKVTPLDKPIIATTATNKRHAITHRVEFTITQPFHLKFSAYVLPGVKRIILDKPTLRHLQYQIIPHAEFITLAGKRYNCSLKRFANSISISVSSISTLNHESLLTAIKTKYPSLTDTTPRKPKNRALQIRHHNNHHYTSDFKTIFHQCPR</sequence>
<organism evidence="2 3">
    <name type="scientific">Candida dubliniensis (strain CD36 / ATCC MYA-646 / CBS 7987 / NCPF 3949 / NRRL Y-17841)</name>
    <name type="common">Yeast</name>
    <dbReference type="NCBI Taxonomy" id="573826"/>
    <lineage>
        <taxon>Eukaryota</taxon>
        <taxon>Fungi</taxon>
        <taxon>Dikarya</taxon>
        <taxon>Ascomycota</taxon>
        <taxon>Saccharomycotina</taxon>
        <taxon>Pichiomycetes</taxon>
        <taxon>Debaryomycetaceae</taxon>
        <taxon>Candida/Lodderomyces clade</taxon>
        <taxon>Candida</taxon>
    </lineage>
</organism>
<dbReference type="AlphaFoldDB" id="B9WHM1"/>
<gene>
    <name evidence="1" type="ordered locus">Cd36_52830</name>
    <name evidence="2" type="ORF">CD36_52830</name>
</gene>
<evidence type="ECO:0000313" key="2">
    <source>
        <dbReference type="EMBL" id="CAX41663.1"/>
    </source>
</evidence>
<dbReference type="KEGG" id="cdu:CD36_52830"/>
<proteinExistence type="predicted"/>
<protein>
    <submittedName>
        <fullName evidence="2">Uncharacterized protein</fullName>
    </submittedName>
</protein>
<dbReference type="GeneID" id="8048458"/>
<dbReference type="VEuPathDB" id="FungiDB:CD36_52830"/>
<dbReference type="OrthoDB" id="4028041at2759"/>
<name>B9WHM1_CANDC</name>
<dbReference type="RefSeq" id="XP_002420584.1">
    <property type="nucleotide sequence ID" value="XM_002420539.1"/>
</dbReference>
<accession>B9WHM1</accession>
<evidence type="ECO:0000313" key="1">
    <source>
        <dbReference type="CGD" id="CAL0000163205"/>
    </source>
</evidence>
<reference evidence="2 3" key="1">
    <citation type="journal article" date="2009" name="Genome Res.">
        <title>Comparative genomics of the fungal pathogens Candida dubliniensis and Candida albicans.</title>
        <authorList>
            <person name="Jackson A.P."/>
            <person name="Gamble J.A."/>
            <person name="Yeomans T."/>
            <person name="Moran G.P."/>
            <person name="Saunders D."/>
            <person name="Harris D."/>
            <person name="Aslett M."/>
            <person name="Barrell J.F."/>
            <person name="Butler G."/>
            <person name="Citiulo F."/>
            <person name="Coleman D.C."/>
            <person name="de Groot P.W.J."/>
            <person name="Goodwin T.J."/>
            <person name="Quail M.A."/>
            <person name="McQuillan J."/>
            <person name="Munro C.A."/>
            <person name="Pain A."/>
            <person name="Poulter R.T."/>
            <person name="Rajandream M.A."/>
            <person name="Renauld H."/>
            <person name="Spiering M.J."/>
            <person name="Tivey A."/>
            <person name="Gow N.A.R."/>
            <person name="Barrell B."/>
            <person name="Sullivan D.J."/>
            <person name="Berriman M."/>
        </authorList>
    </citation>
    <scope>NUCLEOTIDE SEQUENCE [LARGE SCALE GENOMIC DNA]</scope>
    <source>
        <strain evidence="3">CD36 / ATCC MYA-646 / CBS 7987 / NCPF 3949 / NRRL Y-17841</strain>
    </source>
</reference>
<dbReference type="CGD" id="CAL0000163205">
    <property type="gene designation" value="Cd36_52830"/>
</dbReference>
<dbReference type="HOGENOM" id="CLU_912138_0_0_1"/>
<keyword evidence="3" id="KW-1185">Reference proteome</keyword>